<keyword evidence="5" id="KW-1133">Transmembrane helix</keyword>
<keyword evidence="10" id="KW-1185">Reference proteome</keyword>
<keyword evidence="4" id="KW-0812">Transmembrane</keyword>
<evidence type="ECO:0008006" key="11">
    <source>
        <dbReference type="Google" id="ProtNLM"/>
    </source>
</evidence>
<dbReference type="PANTHER" id="PTHR12137">
    <property type="entry name" value="CARBOHYDRATE SULFOTRANSFERASE"/>
    <property type="match status" value="1"/>
</dbReference>
<name>A0AAD7UGR8_9STRA</name>
<evidence type="ECO:0000256" key="6">
    <source>
        <dbReference type="ARBA" id="ARBA00023034"/>
    </source>
</evidence>
<dbReference type="GO" id="GO:0008146">
    <property type="term" value="F:sulfotransferase activity"/>
    <property type="evidence" value="ECO:0007669"/>
    <property type="project" value="InterPro"/>
</dbReference>
<comment type="similarity">
    <text evidence="2">Belongs to the sulfotransferase 2 family.</text>
</comment>
<dbReference type="AlphaFoldDB" id="A0AAD7UGR8"/>
<dbReference type="GO" id="GO:0016051">
    <property type="term" value="P:carbohydrate biosynthetic process"/>
    <property type="evidence" value="ECO:0007669"/>
    <property type="project" value="InterPro"/>
</dbReference>
<comment type="caution">
    <text evidence="9">The sequence shown here is derived from an EMBL/GenBank/DDBJ whole genome shotgun (WGS) entry which is preliminary data.</text>
</comment>
<keyword evidence="6" id="KW-0333">Golgi apparatus</keyword>
<dbReference type="GO" id="GO:0000139">
    <property type="term" value="C:Golgi membrane"/>
    <property type="evidence" value="ECO:0007669"/>
    <property type="project" value="UniProtKB-SubCell"/>
</dbReference>
<evidence type="ECO:0000313" key="9">
    <source>
        <dbReference type="EMBL" id="KAJ8605653.1"/>
    </source>
</evidence>
<keyword evidence="8" id="KW-0325">Glycoprotein</keyword>
<evidence type="ECO:0000256" key="1">
    <source>
        <dbReference type="ARBA" id="ARBA00004323"/>
    </source>
</evidence>
<evidence type="ECO:0000256" key="5">
    <source>
        <dbReference type="ARBA" id="ARBA00022989"/>
    </source>
</evidence>
<dbReference type="EMBL" id="JAQMWT010000314">
    <property type="protein sequence ID" value="KAJ8605653.1"/>
    <property type="molecule type" value="Genomic_DNA"/>
</dbReference>
<evidence type="ECO:0000256" key="2">
    <source>
        <dbReference type="ARBA" id="ARBA00006339"/>
    </source>
</evidence>
<dbReference type="InterPro" id="IPR005331">
    <property type="entry name" value="Sulfotransferase"/>
</dbReference>
<dbReference type="InterPro" id="IPR018011">
    <property type="entry name" value="Carb_sulfotrans_8-10"/>
</dbReference>
<sequence>MFLDRLIVVPEHRLLFCYIEKNACTAFNTLFLRVRHQSPRRIWFHNSYREHGLAADDVEDLVRNESWHKAVFFREPLERFVSAFKSKCEPGHDHDGPMRCLRAFARRNVSFVDAVSSIIENDGALKPDPHFLPQVNFCGGLNATLKYYDTVVQLEPSTARARVSALLEKIGVVDPDLQFSDLFPQRGEPYPETPRAAAHFTHSHAKVRAYFQAAPRLARLLAHHYKDDYRLFGIDVPAWATDFSTKVTLPTTTA</sequence>
<evidence type="ECO:0000256" key="4">
    <source>
        <dbReference type="ARBA" id="ARBA00022692"/>
    </source>
</evidence>
<comment type="subcellular location">
    <subcellularLocation>
        <location evidence="1">Golgi apparatus membrane</location>
        <topology evidence="1">Single-pass type II membrane protein</topology>
    </subcellularLocation>
</comment>
<dbReference type="Proteomes" id="UP001230188">
    <property type="component" value="Unassembled WGS sequence"/>
</dbReference>
<keyword evidence="3" id="KW-0808">Transferase</keyword>
<evidence type="ECO:0000313" key="10">
    <source>
        <dbReference type="Proteomes" id="UP001230188"/>
    </source>
</evidence>
<protein>
    <recommendedName>
        <fullName evidence="11">Sulfotransferase family protein</fullName>
    </recommendedName>
</protein>
<organism evidence="9 10">
    <name type="scientific">Chrysophaeum taylorii</name>
    <dbReference type="NCBI Taxonomy" id="2483200"/>
    <lineage>
        <taxon>Eukaryota</taxon>
        <taxon>Sar</taxon>
        <taxon>Stramenopiles</taxon>
        <taxon>Ochrophyta</taxon>
        <taxon>Pelagophyceae</taxon>
        <taxon>Pelagomonadales</taxon>
        <taxon>Pelagomonadaceae</taxon>
        <taxon>Chrysophaeum</taxon>
    </lineage>
</organism>
<evidence type="ECO:0000256" key="8">
    <source>
        <dbReference type="ARBA" id="ARBA00023180"/>
    </source>
</evidence>
<proteinExistence type="inferred from homology"/>
<keyword evidence="7" id="KW-0472">Membrane</keyword>
<evidence type="ECO:0000256" key="7">
    <source>
        <dbReference type="ARBA" id="ARBA00023136"/>
    </source>
</evidence>
<dbReference type="Pfam" id="PF03567">
    <property type="entry name" value="Sulfotransfer_2"/>
    <property type="match status" value="1"/>
</dbReference>
<gene>
    <name evidence="9" type="ORF">CTAYLR_000160</name>
</gene>
<dbReference type="PANTHER" id="PTHR12137:SF54">
    <property type="entry name" value="CARBOHYDRATE SULFOTRANSFERASE"/>
    <property type="match status" value="1"/>
</dbReference>
<reference evidence="9" key="1">
    <citation type="submission" date="2023-01" db="EMBL/GenBank/DDBJ databases">
        <title>Metagenome sequencing of chrysophaentin producing Chrysophaeum taylorii.</title>
        <authorList>
            <person name="Davison J."/>
            <person name="Bewley C."/>
        </authorList>
    </citation>
    <scope>NUCLEOTIDE SEQUENCE</scope>
    <source>
        <strain evidence="9">NIES-1699</strain>
    </source>
</reference>
<accession>A0AAD7UGR8</accession>
<evidence type="ECO:0000256" key="3">
    <source>
        <dbReference type="ARBA" id="ARBA00022679"/>
    </source>
</evidence>